<comment type="caution">
    <text evidence="3">The sequence shown here is derived from an EMBL/GenBank/DDBJ whole genome shotgun (WGS) entry which is preliminary data.</text>
</comment>
<feature type="transmembrane region" description="Helical" evidence="2">
    <location>
        <begin position="150"/>
        <end position="170"/>
    </location>
</feature>
<accession>A0A8H5BUS0</accession>
<name>A0A8H5BUS0_9AGAR</name>
<feature type="region of interest" description="Disordered" evidence="1">
    <location>
        <begin position="339"/>
        <end position="393"/>
    </location>
</feature>
<feature type="transmembrane region" description="Helical" evidence="2">
    <location>
        <begin position="198"/>
        <end position="220"/>
    </location>
</feature>
<reference evidence="3 4" key="1">
    <citation type="journal article" date="2020" name="ISME J.">
        <title>Uncovering the hidden diversity of litter-decomposition mechanisms in mushroom-forming fungi.</title>
        <authorList>
            <person name="Floudas D."/>
            <person name="Bentzer J."/>
            <person name="Ahren D."/>
            <person name="Johansson T."/>
            <person name="Persson P."/>
            <person name="Tunlid A."/>
        </authorList>
    </citation>
    <scope>NUCLEOTIDE SEQUENCE [LARGE SCALE GENOMIC DNA]</scope>
    <source>
        <strain evidence="3 4">CBS 101986</strain>
    </source>
</reference>
<feature type="compositionally biased region" description="Low complexity" evidence="1">
    <location>
        <begin position="563"/>
        <end position="578"/>
    </location>
</feature>
<dbReference type="OrthoDB" id="3222669at2759"/>
<feature type="compositionally biased region" description="Low complexity" evidence="1">
    <location>
        <begin position="643"/>
        <end position="659"/>
    </location>
</feature>
<feature type="region of interest" description="Disordered" evidence="1">
    <location>
        <begin position="563"/>
        <end position="659"/>
    </location>
</feature>
<evidence type="ECO:0000313" key="4">
    <source>
        <dbReference type="Proteomes" id="UP000567179"/>
    </source>
</evidence>
<feature type="compositionally biased region" description="Basic and acidic residues" evidence="1">
    <location>
        <begin position="382"/>
        <end position="392"/>
    </location>
</feature>
<feature type="region of interest" description="Disordered" evidence="1">
    <location>
        <begin position="411"/>
        <end position="456"/>
    </location>
</feature>
<keyword evidence="4" id="KW-1185">Reference proteome</keyword>
<evidence type="ECO:0000256" key="2">
    <source>
        <dbReference type="SAM" id="Phobius"/>
    </source>
</evidence>
<feature type="compositionally biased region" description="Polar residues" evidence="1">
    <location>
        <begin position="615"/>
        <end position="633"/>
    </location>
</feature>
<evidence type="ECO:0000256" key="1">
    <source>
        <dbReference type="SAM" id="MobiDB-lite"/>
    </source>
</evidence>
<dbReference type="Proteomes" id="UP000567179">
    <property type="component" value="Unassembled WGS sequence"/>
</dbReference>
<evidence type="ECO:0000313" key="3">
    <source>
        <dbReference type="EMBL" id="KAF5329386.1"/>
    </source>
</evidence>
<gene>
    <name evidence="3" type="ORF">D9619_008953</name>
</gene>
<keyword evidence="2" id="KW-0812">Transmembrane</keyword>
<protein>
    <submittedName>
        <fullName evidence="3">Uncharacterized protein</fullName>
    </submittedName>
</protein>
<feature type="compositionally biased region" description="Basic and acidic residues" evidence="1">
    <location>
        <begin position="436"/>
        <end position="445"/>
    </location>
</feature>
<feature type="compositionally biased region" description="Polar residues" evidence="1">
    <location>
        <begin position="359"/>
        <end position="368"/>
    </location>
</feature>
<keyword evidence="2" id="KW-0472">Membrane</keyword>
<feature type="transmembrane region" description="Helical" evidence="2">
    <location>
        <begin position="119"/>
        <end position="138"/>
    </location>
</feature>
<sequence length="659" mass="71826">MAVIYKDDAGYSQDISISSEILEHSRDLSISSATLLGSSTIHSQPTDPLLHALPPGAAPASYFDSQNKRQSVQFDNASNHLRWDDQISLNTDAKEHGEMAQWQRGTERPFFRGRQRTKFIMETVIAAWAAFNSIRYFMTCSIYGKESTLGRLLCILLGTCTAAAVALYLCSQSIEYVRRTIHSRPPISRKLIHLRQSLHIISSIFVLGPAVVNLVFVFVWRNSSNSRYNLHNRCHIDIDGIWSVERNFCIAQSPAWSVWISIAAIRAVATFLALITYHAVSYIYPEIPHRPAHQRLRSDSYVSTISSPTTPGSKYPSSVTATMLPHTALPDLRQQHQLSESTLTESYARPASRLGHARSYSSGNSTESGHGETMPSLVKSMSDSERERETRHQSLLAQISQETDQALQFALGSSSASTSNPYSPSSEPPPPSYHADNLHLTHADYDSDNDDNDTHALSFSSSGSYVLRPIPPTLGYNEFGLPYPPDQPVRILNGYVRRMPTIESMGSGELAGSSIGRGNGSLFTSSRPPTRNTLLSFASTEYEYTHSRPPSRSNSLSARAELLAASSGMPPASPSVASGFGTSEHGELLEPGVPRAASPTNHLDALNPPPAAQGETVSSTGSAGSYHTATTGSLRDYLPPLSPISTNSRSSSASAPQDR</sequence>
<organism evidence="3 4">
    <name type="scientific">Psilocybe cf. subviscida</name>
    <dbReference type="NCBI Taxonomy" id="2480587"/>
    <lineage>
        <taxon>Eukaryota</taxon>
        <taxon>Fungi</taxon>
        <taxon>Dikarya</taxon>
        <taxon>Basidiomycota</taxon>
        <taxon>Agaricomycotina</taxon>
        <taxon>Agaricomycetes</taxon>
        <taxon>Agaricomycetidae</taxon>
        <taxon>Agaricales</taxon>
        <taxon>Agaricineae</taxon>
        <taxon>Strophariaceae</taxon>
        <taxon>Psilocybe</taxon>
    </lineage>
</organism>
<feature type="compositionally biased region" description="Low complexity" evidence="1">
    <location>
        <begin position="413"/>
        <end position="425"/>
    </location>
</feature>
<dbReference type="AlphaFoldDB" id="A0A8H5BUS0"/>
<proteinExistence type="predicted"/>
<dbReference type="EMBL" id="JAACJJ010000002">
    <property type="protein sequence ID" value="KAF5329386.1"/>
    <property type="molecule type" value="Genomic_DNA"/>
</dbReference>
<keyword evidence="2" id="KW-1133">Transmembrane helix</keyword>
<feature type="region of interest" description="Disordered" evidence="1">
    <location>
        <begin position="300"/>
        <end position="319"/>
    </location>
</feature>